<dbReference type="PANTHER" id="PTHR45642:SF30">
    <property type="entry name" value="SGNH HYDROLASE-TYPE ESTERASE DOMAIN-CONTAINING PROTEIN"/>
    <property type="match status" value="1"/>
</dbReference>
<dbReference type="CDD" id="cd01837">
    <property type="entry name" value="SGNH_plant_lipase_like"/>
    <property type="match status" value="1"/>
</dbReference>
<dbReference type="SUPFAM" id="SSF52266">
    <property type="entry name" value="SGNH hydrolase"/>
    <property type="match status" value="1"/>
</dbReference>
<keyword evidence="5" id="KW-1185">Reference proteome</keyword>
<feature type="chain" id="PRO_5042220301" evidence="3">
    <location>
        <begin position="25"/>
        <end position="373"/>
    </location>
</feature>
<evidence type="ECO:0000313" key="5">
    <source>
        <dbReference type="Proteomes" id="UP001237642"/>
    </source>
</evidence>
<accession>A0AAD8M272</accession>
<keyword evidence="2" id="KW-0175">Coiled coil</keyword>
<dbReference type="InterPro" id="IPR035669">
    <property type="entry name" value="SGNH_plant_lipase-like"/>
</dbReference>
<reference evidence="4" key="1">
    <citation type="submission" date="2023-02" db="EMBL/GenBank/DDBJ databases">
        <title>Genome of toxic invasive species Heracleum sosnowskyi carries increased number of genes despite the absence of recent whole-genome duplications.</title>
        <authorList>
            <person name="Schelkunov M."/>
            <person name="Shtratnikova V."/>
            <person name="Makarenko M."/>
            <person name="Klepikova A."/>
            <person name="Omelchenko D."/>
            <person name="Novikova G."/>
            <person name="Obukhova E."/>
            <person name="Bogdanov V."/>
            <person name="Penin A."/>
            <person name="Logacheva M."/>
        </authorList>
    </citation>
    <scope>NUCLEOTIDE SEQUENCE</scope>
    <source>
        <strain evidence="4">Hsosn_3</strain>
        <tissue evidence="4">Leaf</tissue>
    </source>
</reference>
<sequence length="373" mass="42516">MQIPILFFLATLQVFQINTITCKGNPNFHNITTVLVFGDSSVDTGNNNYVTTFAKANHNPYGQNFPGHVPTGRFSDGKLVPDFLVEELGIKETIPPYLQPNLSNFELISGVNFASAGAGYDDFTGSFFDVIPMSQQPGYLRQYFEKLVSIVGEKEARMIMSRALVVISAGTNDFLFNYYTLQIRKLQFNISSYQNFVQTRLNNFLQELYSLGLRIMVVAGLPPIGCLPFQKVVESLVIRKCLQNQNWDAQSYNDKLKKLLQNTEKNLEGSRLLYSDIYSPIMKMIKNPSKYGFVETRRGCCGTGIFLETGPLCIATASMCSNSSKYLFFDSVHPGQEAYQFIFKYSFQRLLQQYFKNSTHEDRYMNERKYSLH</sequence>
<evidence type="ECO:0000256" key="2">
    <source>
        <dbReference type="SAM" id="Coils"/>
    </source>
</evidence>
<protein>
    <submittedName>
        <fullName evidence="4">GDSL esterase/lipase</fullName>
    </submittedName>
</protein>
<evidence type="ECO:0000256" key="1">
    <source>
        <dbReference type="ARBA" id="ARBA00008668"/>
    </source>
</evidence>
<dbReference type="InterPro" id="IPR050592">
    <property type="entry name" value="GDSL_lipolytic_enzyme"/>
</dbReference>
<organism evidence="4 5">
    <name type="scientific">Heracleum sosnowskyi</name>
    <dbReference type="NCBI Taxonomy" id="360622"/>
    <lineage>
        <taxon>Eukaryota</taxon>
        <taxon>Viridiplantae</taxon>
        <taxon>Streptophyta</taxon>
        <taxon>Embryophyta</taxon>
        <taxon>Tracheophyta</taxon>
        <taxon>Spermatophyta</taxon>
        <taxon>Magnoliopsida</taxon>
        <taxon>eudicotyledons</taxon>
        <taxon>Gunneridae</taxon>
        <taxon>Pentapetalae</taxon>
        <taxon>asterids</taxon>
        <taxon>campanulids</taxon>
        <taxon>Apiales</taxon>
        <taxon>Apiaceae</taxon>
        <taxon>Apioideae</taxon>
        <taxon>apioid superclade</taxon>
        <taxon>Tordylieae</taxon>
        <taxon>Tordyliinae</taxon>
        <taxon>Heracleum</taxon>
    </lineage>
</organism>
<dbReference type="InterPro" id="IPR001087">
    <property type="entry name" value="GDSL"/>
</dbReference>
<dbReference type="AlphaFoldDB" id="A0AAD8M272"/>
<comment type="similarity">
    <text evidence="1">Belongs to the 'GDSL' lipolytic enzyme family.</text>
</comment>
<dbReference type="PANTHER" id="PTHR45642">
    <property type="entry name" value="GDSL ESTERASE/LIPASE EXL3"/>
    <property type="match status" value="1"/>
</dbReference>
<dbReference type="FunFam" id="3.40.50.1110:FF:000003">
    <property type="entry name" value="GDSL esterase/lipase APG"/>
    <property type="match status" value="1"/>
</dbReference>
<comment type="caution">
    <text evidence="4">The sequence shown here is derived from an EMBL/GenBank/DDBJ whole genome shotgun (WGS) entry which is preliminary data.</text>
</comment>
<proteinExistence type="inferred from homology"/>
<gene>
    <name evidence="4" type="ORF">POM88_049974</name>
</gene>
<name>A0AAD8M272_9APIA</name>
<dbReference type="InterPro" id="IPR036514">
    <property type="entry name" value="SGNH_hydro_sf"/>
</dbReference>
<evidence type="ECO:0000313" key="4">
    <source>
        <dbReference type="EMBL" id="KAK1356718.1"/>
    </source>
</evidence>
<dbReference type="Pfam" id="PF00657">
    <property type="entry name" value="Lipase_GDSL"/>
    <property type="match status" value="1"/>
</dbReference>
<dbReference type="Proteomes" id="UP001237642">
    <property type="component" value="Unassembled WGS sequence"/>
</dbReference>
<evidence type="ECO:0000256" key="3">
    <source>
        <dbReference type="SAM" id="SignalP"/>
    </source>
</evidence>
<dbReference type="EMBL" id="JAUIZM010000011">
    <property type="protein sequence ID" value="KAK1356718.1"/>
    <property type="molecule type" value="Genomic_DNA"/>
</dbReference>
<feature type="coiled-coil region" evidence="2">
    <location>
        <begin position="242"/>
        <end position="273"/>
    </location>
</feature>
<keyword evidence="3" id="KW-0732">Signal</keyword>
<feature type="signal peptide" evidence="3">
    <location>
        <begin position="1"/>
        <end position="24"/>
    </location>
</feature>
<dbReference type="GO" id="GO:0016788">
    <property type="term" value="F:hydrolase activity, acting on ester bonds"/>
    <property type="evidence" value="ECO:0007669"/>
    <property type="project" value="InterPro"/>
</dbReference>
<reference evidence="4" key="2">
    <citation type="submission" date="2023-05" db="EMBL/GenBank/DDBJ databases">
        <authorList>
            <person name="Schelkunov M.I."/>
        </authorList>
    </citation>
    <scope>NUCLEOTIDE SEQUENCE</scope>
    <source>
        <strain evidence="4">Hsosn_3</strain>
        <tissue evidence="4">Leaf</tissue>
    </source>
</reference>
<dbReference type="Gene3D" id="3.40.50.1110">
    <property type="entry name" value="SGNH hydrolase"/>
    <property type="match status" value="1"/>
</dbReference>